<comment type="caution">
    <text evidence="1">The sequence shown here is derived from an EMBL/GenBank/DDBJ whole genome shotgun (WGS) entry which is preliminary data.</text>
</comment>
<organism evidence="1 2">
    <name type="scientific">Coccomyxa viridis</name>
    <dbReference type="NCBI Taxonomy" id="1274662"/>
    <lineage>
        <taxon>Eukaryota</taxon>
        <taxon>Viridiplantae</taxon>
        <taxon>Chlorophyta</taxon>
        <taxon>core chlorophytes</taxon>
        <taxon>Trebouxiophyceae</taxon>
        <taxon>Trebouxiophyceae incertae sedis</taxon>
        <taxon>Coccomyxaceae</taxon>
        <taxon>Coccomyxa</taxon>
    </lineage>
</organism>
<evidence type="ECO:0000313" key="1">
    <source>
        <dbReference type="EMBL" id="CAL5225116.1"/>
    </source>
</evidence>
<gene>
    <name evidence="1" type="primary">g7894</name>
    <name evidence="1" type="ORF">VP750_LOCUS6775</name>
</gene>
<proteinExistence type="predicted"/>
<sequence>MPRTEISASDLAVIAGNSRFTHAWDLLEPVSKATYPDRHRALVQRHPMAPSDPRLDEYLQTCQEPLKSLVNQYVSIARTCAQSPQLVTDQIEAVPAWIASQSLDAEQESLLSRLMATEIRCAYGKIAENSYLTLLEACPILPDTDWQRSHLNRSCVIAFPSTDHEVKLWGTPDMVSEKASVVVEIKSRVGSRLKRDATSRAIVQTDAYLWTHDAQTAYLAEFVYCAGSAHNEVTLLRGGAKIDGCVMRPSGSDQVYTQGSTQVTCRTRADADSAFRTVYGPRLLSFCRVFHKFAVDEAWQTAFADAADKEEWYVAACKTFR</sequence>
<protein>
    <submittedName>
        <fullName evidence="1">G7894 protein</fullName>
    </submittedName>
</protein>
<accession>A0ABP1G056</accession>
<evidence type="ECO:0000313" key="2">
    <source>
        <dbReference type="Proteomes" id="UP001497392"/>
    </source>
</evidence>
<dbReference type="Proteomes" id="UP001497392">
    <property type="component" value="Unassembled WGS sequence"/>
</dbReference>
<name>A0ABP1G056_9CHLO</name>
<keyword evidence="2" id="KW-1185">Reference proteome</keyword>
<dbReference type="EMBL" id="CAXHTA020000012">
    <property type="protein sequence ID" value="CAL5225116.1"/>
    <property type="molecule type" value="Genomic_DNA"/>
</dbReference>
<reference evidence="1 2" key="1">
    <citation type="submission" date="2024-06" db="EMBL/GenBank/DDBJ databases">
        <authorList>
            <person name="Kraege A."/>
            <person name="Thomma B."/>
        </authorList>
    </citation>
    <scope>NUCLEOTIDE SEQUENCE [LARGE SCALE GENOMIC DNA]</scope>
</reference>